<evidence type="ECO:0000259" key="6">
    <source>
        <dbReference type="PROSITE" id="PS50887"/>
    </source>
</evidence>
<dbReference type="SMART" id="SM00267">
    <property type="entry name" value="GGDEF"/>
    <property type="match status" value="1"/>
</dbReference>
<feature type="domain" description="PAC" evidence="4">
    <location>
        <begin position="576"/>
        <end position="626"/>
    </location>
</feature>
<evidence type="ECO:0000256" key="1">
    <source>
        <dbReference type="SAM" id="Coils"/>
    </source>
</evidence>
<name>A0A1I6EFT7_9FIRM</name>
<feature type="transmembrane region" description="Helical" evidence="2">
    <location>
        <begin position="274"/>
        <end position="296"/>
    </location>
</feature>
<dbReference type="CDD" id="cd00130">
    <property type="entry name" value="PAS"/>
    <property type="match status" value="2"/>
</dbReference>
<evidence type="ECO:0000259" key="4">
    <source>
        <dbReference type="PROSITE" id="PS50113"/>
    </source>
</evidence>
<reference evidence="9" key="1">
    <citation type="submission" date="2016-10" db="EMBL/GenBank/DDBJ databases">
        <authorList>
            <person name="Varghese N."/>
            <person name="Submissions S."/>
        </authorList>
    </citation>
    <scope>NUCLEOTIDE SEQUENCE [LARGE SCALE GENOMIC DNA]</scope>
    <source>
        <strain evidence="9">DSM 3669</strain>
    </source>
</reference>
<keyword evidence="9" id="KW-1185">Reference proteome</keyword>
<dbReference type="InterPro" id="IPR001610">
    <property type="entry name" value="PAC"/>
</dbReference>
<dbReference type="InterPro" id="IPR013656">
    <property type="entry name" value="PAS_4"/>
</dbReference>
<dbReference type="SMART" id="SM00086">
    <property type="entry name" value="PAC"/>
    <property type="match status" value="2"/>
</dbReference>
<feature type="domain" description="PAS" evidence="3">
    <location>
        <begin position="370"/>
        <end position="415"/>
    </location>
</feature>
<keyword evidence="1" id="KW-0175">Coiled coil</keyword>
<feature type="transmembrane region" description="Helical" evidence="2">
    <location>
        <begin position="7"/>
        <end position="25"/>
    </location>
</feature>
<dbReference type="CDD" id="cd06225">
    <property type="entry name" value="HAMP"/>
    <property type="match status" value="1"/>
</dbReference>
<evidence type="ECO:0000256" key="2">
    <source>
        <dbReference type="SAM" id="Phobius"/>
    </source>
</evidence>
<keyword evidence="2" id="KW-0812">Transmembrane</keyword>
<dbReference type="PROSITE" id="PS50885">
    <property type="entry name" value="HAMP"/>
    <property type="match status" value="1"/>
</dbReference>
<dbReference type="InterPro" id="IPR000160">
    <property type="entry name" value="GGDEF_dom"/>
</dbReference>
<dbReference type="SMART" id="SM00304">
    <property type="entry name" value="HAMP"/>
    <property type="match status" value="1"/>
</dbReference>
<dbReference type="SMART" id="SM00091">
    <property type="entry name" value="PAS"/>
    <property type="match status" value="2"/>
</dbReference>
<dbReference type="RefSeq" id="WP_092487333.1">
    <property type="nucleotide sequence ID" value="NZ_FOYM01000040.1"/>
</dbReference>
<accession>A0A1I6EFT7</accession>
<dbReference type="PANTHER" id="PTHR45228">
    <property type="entry name" value="CYCLIC DI-GMP PHOSPHODIESTERASE TM_0186-RELATED"/>
    <property type="match status" value="1"/>
</dbReference>
<evidence type="ECO:0000313" key="9">
    <source>
        <dbReference type="Proteomes" id="UP000199584"/>
    </source>
</evidence>
<keyword evidence="2" id="KW-0472">Membrane</keyword>
<dbReference type="SUPFAM" id="SSF55785">
    <property type="entry name" value="PYP-like sensor domain (PAS domain)"/>
    <property type="match status" value="2"/>
</dbReference>
<feature type="domain" description="HAMP" evidence="5">
    <location>
        <begin position="298"/>
        <end position="351"/>
    </location>
</feature>
<dbReference type="Pfam" id="PF00990">
    <property type="entry name" value="GGDEF"/>
    <property type="match status" value="1"/>
</dbReference>
<evidence type="ECO:0000313" key="8">
    <source>
        <dbReference type="EMBL" id="SFR16411.1"/>
    </source>
</evidence>
<evidence type="ECO:0000259" key="5">
    <source>
        <dbReference type="PROSITE" id="PS50885"/>
    </source>
</evidence>
<feature type="domain" description="HD-GYP" evidence="7">
    <location>
        <begin position="778"/>
        <end position="965"/>
    </location>
</feature>
<dbReference type="InterPro" id="IPR043128">
    <property type="entry name" value="Rev_trsase/Diguanyl_cyclase"/>
</dbReference>
<dbReference type="Gene3D" id="3.30.70.270">
    <property type="match status" value="1"/>
</dbReference>
<evidence type="ECO:0000259" key="3">
    <source>
        <dbReference type="PROSITE" id="PS50112"/>
    </source>
</evidence>
<dbReference type="Pfam" id="PF00672">
    <property type="entry name" value="HAMP"/>
    <property type="match status" value="1"/>
</dbReference>
<dbReference type="AlphaFoldDB" id="A0A1I6EFT7"/>
<dbReference type="InterPro" id="IPR000014">
    <property type="entry name" value="PAS"/>
</dbReference>
<dbReference type="InterPro" id="IPR013655">
    <property type="entry name" value="PAS_fold_3"/>
</dbReference>
<dbReference type="SUPFAM" id="SSF109604">
    <property type="entry name" value="HD-domain/PDEase-like"/>
    <property type="match status" value="1"/>
</dbReference>
<gene>
    <name evidence="8" type="ORF">SAMN05660706_1406</name>
</gene>
<dbReference type="NCBIfam" id="TIGR00254">
    <property type="entry name" value="GGDEF"/>
    <property type="match status" value="1"/>
</dbReference>
<dbReference type="OrthoDB" id="9798833at2"/>
<feature type="domain" description="PAS" evidence="3">
    <location>
        <begin position="524"/>
        <end position="573"/>
    </location>
</feature>
<dbReference type="Gene3D" id="1.10.3210.10">
    <property type="entry name" value="Hypothetical protein af1432"/>
    <property type="match status" value="1"/>
</dbReference>
<dbReference type="InterPro" id="IPR052020">
    <property type="entry name" value="Cyclic_di-GMP/3'3'-cGAMP_PDE"/>
</dbReference>
<dbReference type="Gene3D" id="3.30.450.20">
    <property type="entry name" value="PAS domain"/>
    <property type="match status" value="2"/>
</dbReference>
<dbReference type="Pfam" id="PF05228">
    <property type="entry name" value="CHASE4"/>
    <property type="match status" value="1"/>
</dbReference>
<dbReference type="Gene3D" id="6.10.340.10">
    <property type="match status" value="1"/>
</dbReference>
<keyword evidence="2" id="KW-1133">Transmembrane helix</keyword>
<dbReference type="CDD" id="cd00077">
    <property type="entry name" value="HDc"/>
    <property type="match status" value="1"/>
</dbReference>
<dbReference type="SMART" id="SM00471">
    <property type="entry name" value="HDc"/>
    <property type="match status" value="1"/>
</dbReference>
<dbReference type="InterPro" id="IPR007892">
    <property type="entry name" value="CHASE4"/>
</dbReference>
<dbReference type="GO" id="GO:0007165">
    <property type="term" value="P:signal transduction"/>
    <property type="evidence" value="ECO:0007669"/>
    <property type="project" value="InterPro"/>
</dbReference>
<feature type="coiled-coil region" evidence="1">
    <location>
        <begin position="339"/>
        <end position="373"/>
    </location>
</feature>
<proteinExistence type="predicted"/>
<dbReference type="PROSITE" id="PS50112">
    <property type="entry name" value="PAS"/>
    <property type="match status" value="2"/>
</dbReference>
<dbReference type="Pfam" id="PF13487">
    <property type="entry name" value="HD_5"/>
    <property type="match status" value="1"/>
</dbReference>
<dbReference type="SUPFAM" id="SSF55073">
    <property type="entry name" value="Nucleotide cyclase"/>
    <property type="match status" value="1"/>
</dbReference>
<dbReference type="Pfam" id="PF08448">
    <property type="entry name" value="PAS_4"/>
    <property type="match status" value="1"/>
</dbReference>
<dbReference type="PROSITE" id="PS51832">
    <property type="entry name" value="HD_GYP"/>
    <property type="match status" value="1"/>
</dbReference>
<feature type="domain" description="PAC" evidence="4">
    <location>
        <begin position="455"/>
        <end position="510"/>
    </location>
</feature>
<organism evidence="8 9">
    <name type="scientific">Desulfoscipio geothermicus DSM 3669</name>
    <dbReference type="NCBI Taxonomy" id="1121426"/>
    <lineage>
        <taxon>Bacteria</taxon>
        <taxon>Bacillati</taxon>
        <taxon>Bacillota</taxon>
        <taxon>Clostridia</taxon>
        <taxon>Eubacteriales</taxon>
        <taxon>Desulfallaceae</taxon>
        <taxon>Desulfoscipio</taxon>
    </lineage>
</organism>
<dbReference type="Pfam" id="PF08447">
    <property type="entry name" value="PAS_3"/>
    <property type="match status" value="1"/>
</dbReference>
<dbReference type="GO" id="GO:0016020">
    <property type="term" value="C:membrane"/>
    <property type="evidence" value="ECO:0007669"/>
    <property type="project" value="InterPro"/>
</dbReference>
<dbReference type="InterPro" id="IPR000700">
    <property type="entry name" value="PAS-assoc_C"/>
</dbReference>
<dbReference type="PROSITE" id="PS50113">
    <property type="entry name" value="PAC"/>
    <property type="match status" value="2"/>
</dbReference>
<sequence>MTLRKKTIIIISVTLAGLILILYAISRVILLDSFAELEEQNTRRNVERILSALSDDLSHLNHLTADWAGWDDTYAFIEDANDNYVKSNLVDETFTELNLNIMLFINSSGQIIFGKGFDLKNGKEIPVPKSLKEHISANSLLVYHPDAKSSTTGIILLPEGPMLVASRPILTSEKSGPVRGALIMGRYLDSAEIVRLGEKTHLSLTMHSLNDSQIPPDFQAALSALSEESPILVRPLDAESVAGYSTLKDIYGNPGLVLRVDMPREIYGQGRASVLYFILSLLVIGLVFGVVTLLLLEKVVLSRLVRLSAGVNSVGASSDLSARVSMTGRDELSSLAGAINRMLKALEQSQGELQASEKRYRKLANKLRTAHQQLLDIIEFLPDATFVIDHDKKVIAWNRAIEEMTGVCKEEIIGKGDYAYTVPFYGKQRPMLIDLVFADDREIEQKYDYVEKKGNTLYAEVFTPPAFEGKEVFLWATASPLFDSDGNLVGAIAAIRDITERKQAEVLFKTLFSSSPIGIYIVQDGKFQFVNPQFQKYTGCSEDELLGMDSLRLVLPEDRNVVRENAVKMLKGERSSPYEYRIINKYGETRWIMETVTSIQYQGRRANLGNFMDITERKLMEEQLKCLSLHDPLTGLYNRAYFEQEMRRLESGRYNPVGLIVCDMDGLKLVNDTLGHDTGDALLLAAADVIKKSFREGDVVARIGGDEFAVLLPNSDETTVESACRRIQDATAKYNAANPELPLSISIGFVVSSQTSTSMWELFKEADNNMYREKLHRSQSAKSAIVQALIKTLEARDFITKGHSDRLQDLVAGLAIAIGLPERNVTDLRLLAQFHDIGKVGIPDRILFKKGPLTPEESSEMQRHCEIGYRIAQSAPDLAPIADWILKHHEWWNGKGYPLGLKGEEIPLECRILAIADAYSAMTSDRPCRKAMSREEAVAELRRCAGTQFDSRLVQKFVQVLESQT</sequence>
<feature type="domain" description="GGDEF" evidence="6">
    <location>
        <begin position="655"/>
        <end position="787"/>
    </location>
</feature>
<dbReference type="PANTHER" id="PTHR45228:SF1">
    <property type="entry name" value="CYCLIC DI-GMP PHOSPHODIESTERASE TM_0186"/>
    <property type="match status" value="1"/>
</dbReference>
<dbReference type="InterPro" id="IPR037522">
    <property type="entry name" value="HD_GYP_dom"/>
</dbReference>
<protein>
    <submittedName>
        <fullName evidence="8">PAS domain S-box-containing protein/diguanylate cyclase (GGDEF) domain-containing protein</fullName>
    </submittedName>
</protein>
<dbReference type="STRING" id="39060.SAMN05660706_1406"/>
<dbReference type="CDD" id="cd01949">
    <property type="entry name" value="GGDEF"/>
    <property type="match status" value="1"/>
</dbReference>
<dbReference type="EMBL" id="FOYM01000040">
    <property type="protein sequence ID" value="SFR16411.1"/>
    <property type="molecule type" value="Genomic_DNA"/>
</dbReference>
<dbReference type="InterPro" id="IPR003607">
    <property type="entry name" value="HD/PDEase_dom"/>
</dbReference>
<dbReference type="Proteomes" id="UP000199584">
    <property type="component" value="Unassembled WGS sequence"/>
</dbReference>
<dbReference type="InterPro" id="IPR035965">
    <property type="entry name" value="PAS-like_dom_sf"/>
</dbReference>
<evidence type="ECO:0000259" key="7">
    <source>
        <dbReference type="PROSITE" id="PS51832"/>
    </source>
</evidence>
<dbReference type="PROSITE" id="PS50887">
    <property type="entry name" value="GGDEF"/>
    <property type="match status" value="1"/>
</dbReference>
<dbReference type="NCBIfam" id="TIGR00229">
    <property type="entry name" value="sensory_box"/>
    <property type="match status" value="2"/>
</dbReference>
<dbReference type="InterPro" id="IPR029787">
    <property type="entry name" value="Nucleotide_cyclase"/>
</dbReference>
<dbReference type="InterPro" id="IPR003660">
    <property type="entry name" value="HAMP_dom"/>
</dbReference>